<dbReference type="InterPro" id="IPR040632">
    <property type="entry name" value="Sulfotransfer_4"/>
</dbReference>
<dbReference type="EMBL" id="NAJL01000009">
    <property type="protein sequence ID" value="TKA31072.1"/>
    <property type="molecule type" value="Genomic_DNA"/>
</dbReference>
<organism evidence="2 3">
    <name type="scientific">Salinomyces thailandicus</name>
    <dbReference type="NCBI Taxonomy" id="706561"/>
    <lineage>
        <taxon>Eukaryota</taxon>
        <taxon>Fungi</taxon>
        <taxon>Dikarya</taxon>
        <taxon>Ascomycota</taxon>
        <taxon>Pezizomycotina</taxon>
        <taxon>Dothideomycetes</taxon>
        <taxon>Dothideomycetidae</taxon>
        <taxon>Mycosphaerellales</taxon>
        <taxon>Teratosphaeriaceae</taxon>
        <taxon>Salinomyces</taxon>
    </lineage>
</organism>
<keyword evidence="1" id="KW-0472">Membrane</keyword>
<comment type="caution">
    <text evidence="2">The sequence shown here is derived from an EMBL/GenBank/DDBJ whole genome shotgun (WGS) entry which is preliminary data.</text>
</comment>
<protein>
    <submittedName>
        <fullName evidence="2">Uncharacterized protein</fullName>
    </submittedName>
</protein>
<proteinExistence type="predicted"/>
<dbReference type="PANTHER" id="PTHR36978:SF4">
    <property type="entry name" value="P-LOOP CONTAINING NUCLEOSIDE TRIPHOSPHATE HYDROLASE PROTEIN"/>
    <property type="match status" value="1"/>
</dbReference>
<gene>
    <name evidence="2" type="ORF">B0A50_02040</name>
</gene>
<dbReference type="InterPro" id="IPR027417">
    <property type="entry name" value="P-loop_NTPase"/>
</dbReference>
<feature type="transmembrane region" description="Helical" evidence="1">
    <location>
        <begin position="254"/>
        <end position="272"/>
    </location>
</feature>
<keyword evidence="3" id="KW-1185">Reference proteome</keyword>
<dbReference type="OrthoDB" id="408152at2759"/>
<evidence type="ECO:0000256" key="1">
    <source>
        <dbReference type="SAM" id="Phobius"/>
    </source>
</evidence>
<accession>A0A4U0U8S6</accession>
<reference evidence="2 3" key="1">
    <citation type="submission" date="2017-03" db="EMBL/GenBank/DDBJ databases">
        <title>Genomes of endolithic fungi from Antarctica.</title>
        <authorList>
            <person name="Coleine C."/>
            <person name="Masonjones S."/>
            <person name="Stajich J.E."/>
        </authorList>
    </citation>
    <scope>NUCLEOTIDE SEQUENCE [LARGE SCALE GENOMIC DNA]</scope>
    <source>
        <strain evidence="2 3">CCFEE 6315</strain>
    </source>
</reference>
<evidence type="ECO:0000313" key="2">
    <source>
        <dbReference type="EMBL" id="TKA31072.1"/>
    </source>
</evidence>
<evidence type="ECO:0000313" key="3">
    <source>
        <dbReference type="Proteomes" id="UP000308549"/>
    </source>
</evidence>
<name>A0A4U0U8S6_9PEZI</name>
<keyword evidence="1" id="KW-1133">Transmembrane helix</keyword>
<dbReference type="Proteomes" id="UP000308549">
    <property type="component" value="Unassembled WGS sequence"/>
</dbReference>
<dbReference type="PANTHER" id="PTHR36978">
    <property type="entry name" value="P-LOOP CONTAINING NUCLEOTIDE TRIPHOSPHATE HYDROLASE"/>
    <property type="match status" value="1"/>
</dbReference>
<dbReference type="Gene3D" id="3.40.50.300">
    <property type="entry name" value="P-loop containing nucleotide triphosphate hydrolases"/>
    <property type="match status" value="1"/>
</dbReference>
<dbReference type="AlphaFoldDB" id="A0A4U0U8S6"/>
<dbReference type="SUPFAM" id="SSF52540">
    <property type="entry name" value="P-loop containing nucleoside triphosphate hydrolases"/>
    <property type="match status" value="1"/>
</dbReference>
<keyword evidence="1" id="KW-0812">Transmembrane</keyword>
<dbReference type="Pfam" id="PF17784">
    <property type="entry name" value="Sulfotransfer_4"/>
    <property type="match status" value="1"/>
</dbReference>
<sequence length="275" mass="30421">MSATATASSTDGSRTVPMEILSLGPSRTATASMAEAYEVLGIPTYHGYRLITYPSEGAVWERAADAKFNSVGKPLTREEWDTELFGEFGALTDLCAYFWEELLAVYPEAKVVLVERDIDAWYRSFTDGVLSGLYNSRVDFIIDYIEATVGPRTATASRKIFGGYFGTGGGPDQDAVVRRLAKERYREHFRRIREVVPSERLLDYELGSGWGPLCKFLGKEVPALPFPKVNESEILKARVREATMKTLRNGLAKLATYVAAPVAVVGLAWYMTTAS</sequence>